<dbReference type="AlphaFoldDB" id="A0A521F7K0"/>
<gene>
    <name evidence="1" type="ORF">SAMN06265348_110199</name>
</gene>
<name>A0A521F7K0_9SPHI</name>
<evidence type="ECO:0000313" key="2">
    <source>
        <dbReference type="Proteomes" id="UP000320300"/>
    </source>
</evidence>
<accession>A0A521F7K0</accession>
<reference evidence="1 2" key="1">
    <citation type="submission" date="2017-05" db="EMBL/GenBank/DDBJ databases">
        <authorList>
            <person name="Varghese N."/>
            <person name="Submissions S."/>
        </authorList>
    </citation>
    <scope>NUCLEOTIDE SEQUENCE [LARGE SCALE GENOMIC DNA]</scope>
    <source>
        <strain evidence="1 2">DSM 19036</strain>
    </source>
</reference>
<keyword evidence="2" id="KW-1185">Reference proteome</keyword>
<protein>
    <submittedName>
        <fullName evidence="1">Uncharacterized protein</fullName>
    </submittedName>
</protein>
<evidence type="ECO:0000313" key="1">
    <source>
        <dbReference type="EMBL" id="SMO91500.1"/>
    </source>
</evidence>
<dbReference type="EMBL" id="FXTN01000010">
    <property type="protein sequence ID" value="SMO91500.1"/>
    <property type="molecule type" value="Genomic_DNA"/>
</dbReference>
<sequence length="43" mass="5050">MKLSYHSDGASEIEYPKTEYLKIFLQGFIQATKKRKYHGTMPL</sequence>
<dbReference type="Proteomes" id="UP000320300">
    <property type="component" value="Unassembled WGS sequence"/>
</dbReference>
<proteinExistence type="predicted"/>
<organism evidence="1 2">
    <name type="scientific">Pedobacter westerhofensis</name>
    <dbReference type="NCBI Taxonomy" id="425512"/>
    <lineage>
        <taxon>Bacteria</taxon>
        <taxon>Pseudomonadati</taxon>
        <taxon>Bacteroidota</taxon>
        <taxon>Sphingobacteriia</taxon>
        <taxon>Sphingobacteriales</taxon>
        <taxon>Sphingobacteriaceae</taxon>
        <taxon>Pedobacter</taxon>
    </lineage>
</organism>